<evidence type="ECO:0000256" key="3">
    <source>
        <dbReference type="ARBA" id="ARBA00022490"/>
    </source>
</evidence>
<comment type="catalytic activity">
    <reaction evidence="15">
        <text>phosphoenolpyruvate + UDP-N-acetyl-alpha-D-glucosamine = UDP-N-acetyl-3-O-(1-carboxyvinyl)-alpha-D-glucosamine + phosphate</text>
        <dbReference type="Rhea" id="RHEA:18681"/>
        <dbReference type="ChEBI" id="CHEBI:43474"/>
        <dbReference type="ChEBI" id="CHEBI:57705"/>
        <dbReference type="ChEBI" id="CHEBI:58702"/>
        <dbReference type="ChEBI" id="CHEBI:68483"/>
        <dbReference type="EC" id="2.5.1.7"/>
    </reaction>
</comment>
<dbReference type="GO" id="GO:0008360">
    <property type="term" value="P:regulation of cell shape"/>
    <property type="evidence" value="ECO:0007669"/>
    <property type="project" value="UniProtKB-KW"/>
</dbReference>
<keyword evidence="9" id="KW-0961">Cell wall biogenesis/degradation</keyword>
<evidence type="ECO:0000256" key="7">
    <source>
        <dbReference type="ARBA" id="ARBA00022984"/>
    </source>
</evidence>
<evidence type="ECO:0000256" key="15">
    <source>
        <dbReference type="ARBA" id="ARBA00047527"/>
    </source>
</evidence>
<evidence type="ECO:0000256" key="10">
    <source>
        <dbReference type="ARBA" id="ARBA00038367"/>
    </source>
</evidence>
<comment type="similarity">
    <text evidence="10">Belongs to the EPSP synthase family. MurA subfamily.</text>
</comment>
<gene>
    <name evidence="17" type="ORF">METZ01_LOCUS146326</name>
</gene>
<reference evidence="17" key="1">
    <citation type="submission" date="2018-05" db="EMBL/GenBank/DDBJ databases">
        <authorList>
            <person name="Lanie J.A."/>
            <person name="Ng W.-L."/>
            <person name="Kazmierczak K.M."/>
            <person name="Andrzejewski T.M."/>
            <person name="Davidsen T.M."/>
            <person name="Wayne K.J."/>
            <person name="Tettelin H."/>
            <person name="Glass J.I."/>
            <person name="Rusch D."/>
            <person name="Podicherti R."/>
            <person name="Tsui H.-C.T."/>
            <person name="Winkler M.E."/>
        </authorList>
    </citation>
    <scope>NUCLEOTIDE SEQUENCE</scope>
</reference>
<dbReference type="EMBL" id="UINC01022898">
    <property type="protein sequence ID" value="SVA93472.1"/>
    <property type="molecule type" value="Genomic_DNA"/>
</dbReference>
<evidence type="ECO:0000256" key="6">
    <source>
        <dbReference type="ARBA" id="ARBA00022960"/>
    </source>
</evidence>
<dbReference type="Gene3D" id="3.65.10.10">
    <property type="entry name" value="Enolpyruvate transferase domain"/>
    <property type="match status" value="1"/>
</dbReference>
<keyword evidence="7" id="KW-0573">Peptidoglycan synthesis</keyword>
<evidence type="ECO:0000256" key="5">
    <source>
        <dbReference type="ARBA" id="ARBA00022679"/>
    </source>
</evidence>
<keyword evidence="8" id="KW-0131">Cell cycle</keyword>
<organism evidence="17">
    <name type="scientific">marine metagenome</name>
    <dbReference type="NCBI Taxonomy" id="408172"/>
    <lineage>
        <taxon>unclassified sequences</taxon>
        <taxon>metagenomes</taxon>
        <taxon>ecological metagenomes</taxon>
    </lineage>
</organism>
<keyword evidence="6" id="KW-0133">Cell shape</keyword>
<dbReference type="InterPro" id="IPR001986">
    <property type="entry name" value="Enolpyruvate_Tfrase_dom"/>
</dbReference>
<keyword evidence="4" id="KW-0132">Cell division</keyword>
<dbReference type="FunFam" id="3.65.10.10:FF:000001">
    <property type="entry name" value="UDP-N-acetylglucosamine 1-carboxyvinyltransferase"/>
    <property type="match status" value="1"/>
</dbReference>
<accession>A0A381ZXA3</accession>
<evidence type="ECO:0000256" key="13">
    <source>
        <dbReference type="ARBA" id="ARBA00042443"/>
    </source>
</evidence>
<dbReference type="AlphaFoldDB" id="A0A381ZXA3"/>
<evidence type="ECO:0000256" key="14">
    <source>
        <dbReference type="ARBA" id="ARBA00042842"/>
    </source>
</evidence>
<dbReference type="GO" id="GO:0009252">
    <property type="term" value="P:peptidoglycan biosynthetic process"/>
    <property type="evidence" value="ECO:0007669"/>
    <property type="project" value="UniProtKB-KW"/>
</dbReference>
<dbReference type="GO" id="GO:0008760">
    <property type="term" value="F:UDP-N-acetylglucosamine 1-carboxyvinyltransferase activity"/>
    <property type="evidence" value="ECO:0007669"/>
    <property type="project" value="UniProtKB-EC"/>
</dbReference>
<evidence type="ECO:0000256" key="2">
    <source>
        <dbReference type="ARBA" id="ARBA00004752"/>
    </source>
</evidence>
<sequence length="238" mass="25470">MDKLQITGKAILTGSISVSGSKNAALPIMIASLLSENGLYLKNLPALQDILTMKKLLENFGIKIKKINSQTFFDSANINNSVADYDLVRKMRASILVLGPLIARFKKAKISLPGGCAIGTRPIDIHLNGLEKLGVKFSIENGFVSAEVKKNLTGAYIKLSFPSVGATENIMMAASKADGETIIENAAREPEIEDLGKCLNKMGAKIKGAGTTKIIIEGVKRLSKSEHTIISDRIVAGT</sequence>
<evidence type="ECO:0000256" key="12">
    <source>
        <dbReference type="ARBA" id="ARBA00039754"/>
    </source>
</evidence>
<evidence type="ECO:0000259" key="16">
    <source>
        <dbReference type="Pfam" id="PF00275"/>
    </source>
</evidence>
<evidence type="ECO:0000256" key="8">
    <source>
        <dbReference type="ARBA" id="ARBA00023306"/>
    </source>
</evidence>
<keyword evidence="3" id="KW-0963">Cytoplasm</keyword>
<dbReference type="GO" id="GO:0071555">
    <property type="term" value="P:cell wall organization"/>
    <property type="evidence" value="ECO:0007669"/>
    <property type="project" value="UniProtKB-KW"/>
</dbReference>
<dbReference type="InterPro" id="IPR013792">
    <property type="entry name" value="RNA3'P_cycl/enolpyr_Trfase_a/b"/>
</dbReference>
<dbReference type="GO" id="GO:0005737">
    <property type="term" value="C:cytoplasm"/>
    <property type="evidence" value="ECO:0007669"/>
    <property type="project" value="UniProtKB-SubCell"/>
</dbReference>
<dbReference type="PANTHER" id="PTHR43783">
    <property type="entry name" value="UDP-N-ACETYLGLUCOSAMINE 1-CARBOXYVINYLTRANSFERASE"/>
    <property type="match status" value="1"/>
</dbReference>
<dbReference type="GO" id="GO:0051301">
    <property type="term" value="P:cell division"/>
    <property type="evidence" value="ECO:0007669"/>
    <property type="project" value="UniProtKB-KW"/>
</dbReference>
<comment type="pathway">
    <text evidence="2">Cell wall biogenesis; peptidoglycan biosynthesis.</text>
</comment>
<dbReference type="EC" id="2.5.1.7" evidence="11"/>
<dbReference type="PANTHER" id="PTHR43783:SF1">
    <property type="entry name" value="UDP-N-ACETYLGLUCOSAMINE 1-CARBOXYVINYLTRANSFERASE"/>
    <property type="match status" value="1"/>
</dbReference>
<evidence type="ECO:0000256" key="11">
    <source>
        <dbReference type="ARBA" id="ARBA00039108"/>
    </source>
</evidence>
<evidence type="ECO:0000256" key="4">
    <source>
        <dbReference type="ARBA" id="ARBA00022618"/>
    </source>
</evidence>
<protein>
    <recommendedName>
        <fullName evidence="12">UDP-N-acetylglucosamine 1-carboxyvinyltransferase</fullName>
        <ecNumber evidence="11">2.5.1.7</ecNumber>
    </recommendedName>
    <alternativeName>
        <fullName evidence="13">Enoylpyruvate transferase</fullName>
    </alternativeName>
    <alternativeName>
        <fullName evidence="14">UDP-N-acetylglucosamine enolpyruvyl transferase</fullName>
    </alternativeName>
</protein>
<evidence type="ECO:0000256" key="1">
    <source>
        <dbReference type="ARBA" id="ARBA00004496"/>
    </source>
</evidence>
<evidence type="ECO:0000313" key="17">
    <source>
        <dbReference type="EMBL" id="SVA93472.1"/>
    </source>
</evidence>
<feature type="non-terminal residue" evidence="17">
    <location>
        <position position="238"/>
    </location>
</feature>
<feature type="domain" description="Enolpyruvate transferase" evidence="16">
    <location>
        <begin position="8"/>
        <end position="238"/>
    </location>
</feature>
<proteinExistence type="inferred from homology"/>
<name>A0A381ZXA3_9ZZZZ</name>
<keyword evidence="5" id="KW-0808">Transferase</keyword>
<dbReference type="NCBIfam" id="NF006873">
    <property type="entry name" value="PRK09369.1"/>
    <property type="match status" value="1"/>
</dbReference>
<dbReference type="SUPFAM" id="SSF55205">
    <property type="entry name" value="EPT/RTPC-like"/>
    <property type="match status" value="1"/>
</dbReference>
<comment type="subcellular location">
    <subcellularLocation>
        <location evidence="1">Cytoplasm</location>
    </subcellularLocation>
</comment>
<dbReference type="Pfam" id="PF00275">
    <property type="entry name" value="EPSP_synthase"/>
    <property type="match status" value="1"/>
</dbReference>
<dbReference type="InterPro" id="IPR036968">
    <property type="entry name" value="Enolpyruvate_Tfrase_sf"/>
</dbReference>
<dbReference type="InterPro" id="IPR050068">
    <property type="entry name" value="MurA_subfamily"/>
</dbReference>
<evidence type="ECO:0000256" key="9">
    <source>
        <dbReference type="ARBA" id="ARBA00023316"/>
    </source>
</evidence>